<reference evidence="2" key="1">
    <citation type="submission" date="2016-11" db="UniProtKB">
        <authorList>
            <consortium name="WormBaseParasite"/>
        </authorList>
    </citation>
    <scope>IDENTIFICATION</scope>
</reference>
<dbReference type="Proteomes" id="UP000095287">
    <property type="component" value="Unplaced"/>
</dbReference>
<sequence length="201" mass="23097">MNSVPRLFVESVCLCLDRRSIRESCKILSRWGQVFSAFSKKIHTLRVFVVKEEGKLFAAAETIVRNNLVPLDSVDPKFITSFRISMCIVECVNKYCKEITLNQVQRLVRLIKPTTQGRPPVRHDYESCNEIIFNFLDNFSTTEIVTKLVSMRLPVDSMLLCINWKEDQAVAEEFLNNTGPLYRIDISYTHSALKQSTVDAL</sequence>
<keyword evidence="1" id="KW-1185">Reference proteome</keyword>
<dbReference type="WBParaSite" id="L893_g18439.t1">
    <property type="protein sequence ID" value="L893_g18439.t1"/>
    <property type="gene ID" value="L893_g18439"/>
</dbReference>
<evidence type="ECO:0000313" key="1">
    <source>
        <dbReference type="Proteomes" id="UP000095287"/>
    </source>
</evidence>
<dbReference type="AlphaFoldDB" id="A0A1I7YPN5"/>
<organism evidence="1 2">
    <name type="scientific">Steinernema glaseri</name>
    <dbReference type="NCBI Taxonomy" id="37863"/>
    <lineage>
        <taxon>Eukaryota</taxon>
        <taxon>Metazoa</taxon>
        <taxon>Ecdysozoa</taxon>
        <taxon>Nematoda</taxon>
        <taxon>Chromadorea</taxon>
        <taxon>Rhabditida</taxon>
        <taxon>Tylenchina</taxon>
        <taxon>Panagrolaimomorpha</taxon>
        <taxon>Strongyloidoidea</taxon>
        <taxon>Steinernematidae</taxon>
        <taxon>Steinernema</taxon>
    </lineage>
</organism>
<name>A0A1I7YPN5_9BILA</name>
<accession>A0A1I7YPN5</accession>
<protein>
    <submittedName>
        <fullName evidence="2">F-box domain-containing protein</fullName>
    </submittedName>
</protein>
<evidence type="ECO:0000313" key="2">
    <source>
        <dbReference type="WBParaSite" id="L893_g18439.t1"/>
    </source>
</evidence>
<proteinExistence type="predicted"/>